<evidence type="ECO:0000313" key="9">
    <source>
        <dbReference type="EMBL" id="CAD7223785.1"/>
    </source>
</evidence>
<feature type="region of interest" description="Disordered" evidence="7">
    <location>
        <begin position="2121"/>
        <end position="2207"/>
    </location>
</feature>
<evidence type="ECO:0000256" key="5">
    <source>
        <dbReference type="ARBA" id="ARBA00023306"/>
    </source>
</evidence>
<dbReference type="OrthoDB" id="418242at2759"/>
<keyword evidence="5 6" id="KW-0131">Cell cycle</keyword>
<dbReference type="GO" id="GO:0003682">
    <property type="term" value="F:chromatin binding"/>
    <property type="evidence" value="ECO:0007669"/>
    <property type="project" value="TreeGrafter"/>
</dbReference>
<feature type="region of interest" description="Disordered" evidence="7">
    <location>
        <begin position="275"/>
        <end position="369"/>
    </location>
</feature>
<feature type="compositionally biased region" description="Acidic residues" evidence="7">
    <location>
        <begin position="1085"/>
        <end position="1101"/>
    </location>
</feature>
<accession>A0A7R8W3N9</accession>
<feature type="compositionally biased region" description="Basic and acidic residues" evidence="7">
    <location>
        <begin position="358"/>
        <end position="367"/>
    </location>
</feature>
<gene>
    <name evidence="9" type="ORF">CTOB1V02_LOCUS1764</name>
</gene>
<feature type="compositionally biased region" description="Basic residues" evidence="7">
    <location>
        <begin position="2168"/>
        <end position="2184"/>
    </location>
</feature>
<feature type="compositionally biased region" description="Basic residues" evidence="7">
    <location>
        <begin position="1066"/>
        <end position="1081"/>
    </location>
</feature>
<feature type="region of interest" description="Disordered" evidence="7">
    <location>
        <begin position="128"/>
        <end position="256"/>
    </location>
</feature>
<evidence type="ECO:0000256" key="1">
    <source>
        <dbReference type="ARBA" id="ARBA00004123"/>
    </source>
</evidence>
<dbReference type="InterPro" id="IPR026003">
    <property type="entry name" value="Cohesin_HEAT"/>
</dbReference>
<evidence type="ECO:0000256" key="2">
    <source>
        <dbReference type="ARBA" id="ARBA00009252"/>
    </source>
</evidence>
<feature type="domain" description="Sister chromatid cohesion C-terminal" evidence="8">
    <location>
        <begin position="1685"/>
        <end position="1872"/>
    </location>
</feature>
<feature type="compositionally biased region" description="Basic and acidic residues" evidence="7">
    <location>
        <begin position="424"/>
        <end position="434"/>
    </location>
</feature>
<dbReference type="SUPFAM" id="SSF48371">
    <property type="entry name" value="ARM repeat"/>
    <property type="match status" value="1"/>
</dbReference>
<comment type="similarity">
    <text evidence="2 6">Belongs to the SCC2/Nipped-B family.</text>
</comment>
<dbReference type="CDD" id="cd23958">
    <property type="entry name" value="SCC2"/>
    <property type="match status" value="1"/>
</dbReference>
<feature type="compositionally biased region" description="Pro residues" evidence="7">
    <location>
        <begin position="134"/>
        <end position="150"/>
    </location>
</feature>
<feature type="compositionally biased region" description="Polar residues" evidence="7">
    <location>
        <begin position="245"/>
        <end position="256"/>
    </location>
</feature>
<dbReference type="GO" id="GO:0090694">
    <property type="term" value="C:Scc2-Scc4 cohesin loading complex"/>
    <property type="evidence" value="ECO:0007669"/>
    <property type="project" value="TreeGrafter"/>
</dbReference>
<dbReference type="EMBL" id="OB660254">
    <property type="protein sequence ID" value="CAD7223785.1"/>
    <property type="molecule type" value="Genomic_DNA"/>
</dbReference>
<dbReference type="InterPro" id="IPR024986">
    <property type="entry name" value="Nipped-B_C"/>
</dbReference>
<dbReference type="GO" id="GO:0010468">
    <property type="term" value="P:regulation of gene expression"/>
    <property type="evidence" value="ECO:0007669"/>
    <property type="project" value="InterPro"/>
</dbReference>
<feature type="compositionally biased region" description="Low complexity" evidence="7">
    <location>
        <begin position="176"/>
        <end position="193"/>
    </location>
</feature>
<dbReference type="GO" id="GO:0034087">
    <property type="term" value="P:establishment of mitotic sister chromatid cohesion"/>
    <property type="evidence" value="ECO:0007669"/>
    <property type="project" value="TreeGrafter"/>
</dbReference>
<keyword evidence="4 6" id="KW-0539">Nucleus</keyword>
<dbReference type="InterPro" id="IPR016024">
    <property type="entry name" value="ARM-type_fold"/>
</dbReference>
<evidence type="ECO:0000256" key="7">
    <source>
        <dbReference type="SAM" id="MobiDB-lite"/>
    </source>
</evidence>
<feature type="region of interest" description="Disordered" evidence="7">
    <location>
        <begin position="1066"/>
        <end position="1103"/>
    </location>
</feature>
<evidence type="ECO:0000256" key="6">
    <source>
        <dbReference type="RuleBase" id="RU364107"/>
    </source>
</evidence>
<protein>
    <recommendedName>
        <fullName evidence="6">Nipped-B protein</fullName>
    </recommendedName>
</protein>
<comment type="subcellular location">
    <subcellularLocation>
        <location evidence="1 6">Nucleus</location>
    </subcellularLocation>
</comment>
<feature type="region of interest" description="Disordered" evidence="7">
    <location>
        <begin position="413"/>
        <end position="434"/>
    </location>
</feature>
<feature type="compositionally biased region" description="Low complexity" evidence="7">
    <location>
        <begin position="278"/>
        <end position="290"/>
    </location>
</feature>
<reference evidence="9" key="1">
    <citation type="submission" date="2020-11" db="EMBL/GenBank/DDBJ databases">
        <authorList>
            <person name="Tran Van P."/>
        </authorList>
    </citation>
    <scope>NUCLEOTIDE SEQUENCE</scope>
</reference>
<dbReference type="GO" id="GO:0140588">
    <property type="term" value="P:chromatin looping"/>
    <property type="evidence" value="ECO:0007669"/>
    <property type="project" value="InterPro"/>
</dbReference>
<evidence type="ECO:0000256" key="3">
    <source>
        <dbReference type="ARBA" id="ARBA00022737"/>
    </source>
</evidence>
<dbReference type="PANTHER" id="PTHR21704:SF18">
    <property type="entry name" value="NIPPED-B-LIKE PROTEIN"/>
    <property type="match status" value="1"/>
</dbReference>
<evidence type="ECO:0000259" key="8">
    <source>
        <dbReference type="Pfam" id="PF12830"/>
    </source>
</evidence>
<dbReference type="InterPro" id="IPR011989">
    <property type="entry name" value="ARM-like"/>
</dbReference>
<evidence type="ECO:0000256" key="4">
    <source>
        <dbReference type="ARBA" id="ARBA00023242"/>
    </source>
</evidence>
<feature type="compositionally biased region" description="Low complexity" evidence="7">
    <location>
        <begin position="200"/>
        <end position="238"/>
    </location>
</feature>
<sequence>MLERQELLTCRTMNPEPPNVPITTLAGLGSLTDALLQLPLPSSIPGADPSLLFHPRVCEEAGRLIDNPDETALTMIPHVKACVSDISVDQIHVNDPYVAEFPHYAAPPPLLVQALSDMNHLPPRLQQQRMTNLPPSPPCPSPPCPSPPPNSHVSPAAPPQYDFAETPGRSHSDSGSQPLSLQSVASSSSAATAINDLGNLSPSLPLRQPPQSQLPSDSSSSSSVQLPSSYPLPSSSSLVFDPSGHPSTSAESTATLANLPSRLPEINTDLSAVLSGDAAPFPSTASFSSAEPPPSFQCEPPAQSISDAFSTPVLPPQEVQPPESTASEQTVVLPKPETVTSSSSSTTAALRGARKRRREEPPPEVKAPEVNAVTEVNVVTEVNAVTEAGAVPKVNAVAEVNVVVEASAVTQESASSEGNAAKNEVAEVKPEEAKPVPEEVIEKVEATAVTDPTEASETTLAAEPPPKKVRKLEAKAQTHDERSTTEIWLSQDVPVESPEPVVNKKPVVRRVTTELIPVISITSSQADIISYKKLVDLIDQVFETTEEYESSAAVECGEEAEIPSELLIPTYQLEEIREESYRSKMRNSMELIGKDRLIRFMKILEVNMRDSVSLSPYGEDDDEDYDRAYREVIMDRIGRSADAALIVLYILTSKNMSKRLYIEDVIDRLATLTMFQLTHSIFPAYDPVYKPVDKRNDASLGSSMKKKRSHAREVREESVKKLYRKLNEVVSLMSELVEVQALTDTTVLKLSTLAVAPFFVENVSELQLSALKLITVIFSKYTGHRKMVLEDVISSIARLPSSKRGLRAFHIRNSDDKIQMLTALVLQMIHSVVIIPTPSHRRDKEKEKEEEVDVDQLIVKKYEEARAIGAFFIQTFFQKCCSKSEEVDYRPVFENFIADLLTTVNRPEWPAAEMLLQLLGLLLTKTFGDKGKESAVRIAAIEYLGIVTSRLRKDAIMSRKQIQKDVIDDFLKQVREEESFEDYESSSLKASKKEAKKSGATIIADPDEQRNEDLMRLLLDYLAVNGRGEPSLFHARHFHLSQWYKESQKDITHSVMDGDAWFKRKKEARKKKKKSRKKKRKNDSSDDESDVSEPETMEDMVPESVKSEINELVQLRKKFLLENVNPFRASKLHHRERNFQTELDSDSAILISKYLNSKRELTKSFDTFLTSILRGMLENVIGIRTRAMKCLALVVEADPNVLTFKDVESGCRHSFLDTSTAVREAALDLVGKYILHRRQLVEQYYPIVSSRILDKGVSVRKRVIRILRDICVEFPDFPRIPELCIKIIGRVNDEEGIRKLVMEVFQSMWFTPTEAKRDMNEKDILLKKVNNITDVVGASTEVVWFEQLLQSLFMPREDKDEIVTKQLKDPPPQLIEATRQIVDCLVDSILKTEGDRDTDETEQETSKRKHRLASCAQTLKLIARVRPQLLVPHASILQPYLAIRKECASDNEIVVACSDILEIIVPLMSHPSPSFLTQLEEDTTKNILTGQRSVVHRSIACLASVVNRVTKNYNLIEGCYMKYFGFIERIRKVLQHNNVSSQVSMKALRDLDRSMMIVGYLHRFFDFRNPTVRANLPADIVDKTIQELLFFVNSGPLYQLFALRCLGQVLVRHFGIMLRSNVKALYRGLLQDSSVALEIKSEVLGNLELYLREEDVRMNERDKAWAEKSQTEDLKEMADVTSGMASTIVQVYLSDVMNCFMHSHSLLRRKALQVTRTILEQGLVQPVTIIPYLICMCTDLYKETYMLASSQLQELEKKHPGFTQTKAMTGIRLSYKLQEIVQDKKPVRGYRPSDTCSLATNPNSQSALNGFLYSILRTSKVQRRGIVLNVLKRFDDLGNTSLPELLFLADNLAYFPYQVTDEPLFIMHHIDLMVSLNGSWVLDSFRRELIPKEGVTGADDDDEENPEEIVSRLPPDTSQCKELMTTSQSVLLLLMLKQHLKDTYALSDNKVNSYSPSESSKIFEKSINVRKNIKPFNPTVVIEHLKKQKTDREQTDNESDETSWKEKLALIHEYLDFKHLMSKIDPDEGDEQDVDFQSTFANYASGGATNDVTTRSQTLQTPQPEIQEIPPNFVHSQASAPPPPQAAPSYGNDLDDLEAEIMANPVVSRPQGSLKVRIRTSGGVDGESASLVREGESEPVPLTTLKVPKIVIKPPVPPPSSAPSSSSKGKKPHRHRKKKKKKKDRYNSEEDSLDESNHSDSDPDFIC</sequence>
<proteinExistence type="inferred from homology"/>
<name>A0A7R8W3N9_9CRUS</name>
<dbReference type="GO" id="GO:0061775">
    <property type="term" value="F:cohesin loader activity"/>
    <property type="evidence" value="ECO:0007669"/>
    <property type="project" value="InterPro"/>
</dbReference>
<keyword evidence="3 6" id="KW-0677">Repeat</keyword>
<feature type="region of interest" description="Disordered" evidence="7">
    <location>
        <begin position="1893"/>
        <end position="1915"/>
    </location>
</feature>
<dbReference type="InterPro" id="IPR033031">
    <property type="entry name" value="Scc2/Nipped-B"/>
</dbReference>
<dbReference type="Pfam" id="PF12830">
    <property type="entry name" value="Nipped-B_C"/>
    <property type="match status" value="1"/>
</dbReference>
<dbReference type="GO" id="GO:0071169">
    <property type="term" value="P:establishment of protein localization to chromatin"/>
    <property type="evidence" value="ECO:0007669"/>
    <property type="project" value="TreeGrafter"/>
</dbReference>
<dbReference type="Gene3D" id="1.25.10.10">
    <property type="entry name" value="Leucine-rich Repeat Variant"/>
    <property type="match status" value="1"/>
</dbReference>
<dbReference type="PANTHER" id="PTHR21704">
    <property type="entry name" value="NIPPED-B-LIKE PROTEIN DELANGIN SCC2-RELATED"/>
    <property type="match status" value="1"/>
</dbReference>
<dbReference type="GO" id="GO:1990414">
    <property type="term" value="P:replication-born double-strand break repair via sister chromatid exchange"/>
    <property type="evidence" value="ECO:0007669"/>
    <property type="project" value="TreeGrafter"/>
</dbReference>
<organism evidence="9">
    <name type="scientific">Cyprideis torosa</name>
    <dbReference type="NCBI Taxonomy" id="163714"/>
    <lineage>
        <taxon>Eukaryota</taxon>
        <taxon>Metazoa</taxon>
        <taxon>Ecdysozoa</taxon>
        <taxon>Arthropoda</taxon>
        <taxon>Crustacea</taxon>
        <taxon>Oligostraca</taxon>
        <taxon>Ostracoda</taxon>
        <taxon>Podocopa</taxon>
        <taxon>Podocopida</taxon>
        <taxon>Cytherocopina</taxon>
        <taxon>Cytheroidea</taxon>
        <taxon>Cytherideidae</taxon>
        <taxon>Cyprideis</taxon>
    </lineage>
</organism>
<dbReference type="Pfam" id="PF12765">
    <property type="entry name" value="Cohesin_HEAT"/>
    <property type="match status" value="1"/>
</dbReference>
<feature type="compositionally biased region" description="Acidic residues" evidence="7">
    <location>
        <begin position="1898"/>
        <end position="1907"/>
    </location>
</feature>